<feature type="region of interest" description="Disordered" evidence="1">
    <location>
        <begin position="463"/>
        <end position="486"/>
    </location>
</feature>
<evidence type="ECO:0000256" key="2">
    <source>
        <dbReference type="SAM" id="Phobius"/>
    </source>
</evidence>
<keyword evidence="2" id="KW-0472">Membrane</keyword>
<gene>
    <name evidence="3" type="ORF">ACRE_052890</name>
</gene>
<keyword evidence="2" id="KW-0812">Transmembrane</keyword>
<feature type="compositionally biased region" description="Polar residues" evidence="1">
    <location>
        <begin position="201"/>
        <end position="218"/>
    </location>
</feature>
<keyword evidence="2" id="KW-1133">Transmembrane helix</keyword>
<sequence length="503" mass="54358">MSPSTQRHLKVILPRASPPSPPIYKGSQLPTHEKFSLRRFRGASGTGGRILPEWTVGDDSEDEQVMTVQRRQKARKLRSRGRSGQEKRQITPPPSNDTSDDSGIDSGVDSGEEGGDDGDDDEVSASPTVAPSRTSRSADRTSLISSTSPSATATSGPPGLGDTDSPPFLVKPALPEPTDADDSADLDSDDETSTFAPKATGTRSSSGIDRLPTQTTSEPLPASGTGSPDLPDTVDAATAAKQRHHRNVETALTVVGSVAGAVCIGVIIWALVRFFKRRRRDDSPGSSPSMPRPSRRARFMAHVPILKTRFADRSWFNIDDPYMNDQDARAFSRDDDLLAYLPEKPPAAAAENAPRLRLINLNDTGYYTTTTTTTTTMQAGDTNQAIASQNQPPYSPTASTLSSAFGNGTFMAPTEPHPPPAARHPEQDHLRPPSYRDTVYTESSEVSSVPRFRTVNSWVRHQAGRVRQQSPPPPMPDHGYGVRDDEEELKRVVVAPQGVGYAQ</sequence>
<feature type="transmembrane region" description="Helical" evidence="2">
    <location>
        <begin position="251"/>
        <end position="272"/>
    </location>
</feature>
<feature type="compositionally biased region" description="Acidic residues" evidence="1">
    <location>
        <begin position="110"/>
        <end position="123"/>
    </location>
</feature>
<dbReference type="STRING" id="857340.A0A086T3I8"/>
<feature type="region of interest" description="Disordered" evidence="1">
    <location>
        <begin position="412"/>
        <end position="447"/>
    </location>
</feature>
<protein>
    <submittedName>
        <fullName evidence="3">Uncharacterized protein</fullName>
    </submittedName>
</protein>
<proteinExistence type="predicted"/>
<feature type="compositionally biased region" description="Basic residues" evidence="1">
    <location>
        <begin position="70"/>
        <end position="81"/>
    </location>
</feature>
<feature type="compositionally biased region" description="Polar residues" evidence="1">
    <location>
        <begin position="125"/>
        <end position="144"/>
    </location>
</feature>
<name>A0A086T3I8_HAPC1</name>
<reference evidence="4" key="1">
    <citation type="journal article" date="2014" name="Genome Announc.">
        <title>Genome sequence and annotation of Acremonium chrysogenum, producer of the beta-lactam antibiotic cephalosporin C.</title>
        <authorList>
            <person name="Terfehr D."/>
            <person name="Dahlmann T.A."/>
            <person name="Specht T."/>
            <person name="Zadra I."/>
            <person name="Kuernsteiner H."/>
            <person name="Kueck U."/>
        </authorList>
    </citation>
    <scope>NUCLEOTIDE SEQUENCE [LARGE SCALE GENOMIC DNA]</scope>
    <source>
        <strain evidence="4">ATCC 11550 / CBS 779.69 / DSM 880 / IAM 14645 / JCM 23072 / IMI 49137</strain>
    </source>
</reference>
<dbReference type="HOGENOM" id="CLU_488494_0_0_1"/>
<dbReference type="AlphaFoldDB" id="A0A086T3I8"/>
<keyword evidence="4" id="KW-1185">Reference proteome</keyword>
<organism evidence="3 4">
    <name type="scientific">Hapsidospora chrysogenum (strain ATCC 11550 / CBS 779.69 / DSM 880 / IAM 14645 / JCM 23072 / IMI 49137)</name>
    <name type="common">Acremonium chrysogenum</name>
    <dbReference type="NCBI Taxonomy" id="857340"/>
    <lineage>
        <taxon>Eukaryota</taxon>
        <taxon>Fungi</taxon>
        <taxon>Dikarya</taxon>
        <taxon>Ascomycota</taxon>
        <taxon>Pezizomycotina</taxon>
        <taxon>Sordariomycetes</taxon>
        <taxon>Hypocreomycetidae</taxon>
        <taxon>Hypocreales</taxon>
        <taxon>Bionectriaceae</taxon>
        <taxon>Hapsidospora</taxon>
    </lineage>
</organism>
<feature type="region of interest" description="Disordered" evidence="1">
    <location>
        <begin position="1"/>
        <end position="233"/>
    </location>
</feature>
<dbReference type="OrthoDB" id="5411141at2759"/>
<accession>A0A086T3I8</accession>
<evidence type="ECO:0000313" key="4">
    <source>
        <dbReference type="Proteomes" id="UP000029964"/>
    </source>
</evidence>
<comment type="caution">
    <text evidence="3">The sequence shown here is derived from an EMBL/GenBank/DDBJ whole genome shotgun (WGS) entry which is preliminary data.</text>
</comment>
<evidence type="ECO:0000313" key="3">
    <source>
        <dbReference type="EMBL" id="KFH43920.1"/>
    </source>
</evidence>
<dbReference type="EMBL" id="JPKY01000058">
    <property type="protein sequence ID" value="KFH43920.1"/>
    <property type="molecule type" value="Genomic_DNA"/>
</dbReference>
<feature type="compositionally biased region" description="Acidic residues" evidence="1">
    <location>
        <begin position="178"/>
        <end position="192"/>
    </location>
</feature>
<evidence type="ECO:0000256" key="1">
    <source>
        <dbReference type="SAM" id="MobiDB-lite"/>
    </source>
</evidence>
<feature type="compositionally biased region" description="Low complexity" evidence="1">
    <location>
        <begin position="145"/>
        <end position="157"/>
    </location>
</feature>
<dbReference type="Proteomes" id="UP000029964">
    <property type="component" value="Unassembled WGS sequence"/>
</dbReference>